<keyword evidence="5" id="KW-1185">Reference proteome</keyword>
<dbReference type="RefSeq" id="WP_199493423.1">
    <property type="nucleotide sequence ID" value="NZ_JAEMOP010000009.1"/>
</dbReference>
<sequence>MFDLNNIVSKAREQVNTSNPNLLVRVVGYSEDRNRMTVNVINPNVEGATGKVEVPEYLSVALRDNDGISRTTIAERSNSKKNSYLKADQRTGGLCFISDVDISEHVVQAVVVEDDNTLQVDAHEATCHWIDGVSASMGKDSPYADVKLLTNVAYRECFMEARNVEGELKQPFGYKQFFMLNSSVGVRTKNDLTTTILEKLGNNNLPKLSAVVAVRISAGDQSHHFMFNSARTKIDEKNWETLKGDKLLSELSSGNNVSRTRQWKAMQVVLDNVSSEQGDIVEAVTVEVIPGYTEYMSKRQLDDMNIFNENGAFVNDGLRQRFTNHWSLNFNRTNTDGAVYTSQTSAYFESNVVLVLNTDGSTGDQYWITRQSQPLFARSTSFLGSLRFAPTEHAELDKPRRDSIKEHFDIINARRKTEREANQQKTGAQGLNQSAQQLPQNSTQGHQAKQNVVNHPAQQQHGPDHYEPPMVNEPSLDEEGIFPDVTEEKFGTL</sequence>
<proteinExistence type="predicted"/>
<name>A0A8I1G9H7_9GAMM</name>
<dbReference type="EMBL" id="JAEMOP010000009">
    <property type="protein sequence ID" value="MBJ7316776.1"/>
    <property type="molecule type" value="Genomic_DNA"/>
</dbReference>
<feature type="region of interest" description="Disordered" evidence="1">
    <location>
        <begin position="416"/>
        <end position="493"/>
    </location>
</feature>
<gene>
    <name evidence="2" type="ORF">JHC10_01195</name>
    <name evidence="3" type="ORF">JHC11_12345</name>
</gene>
<reference evidence="3 5" key="1">
    <citation type="submission" date="2020-09" db="EMBL/GenBank/DDBJ databases">
        <title>Draft Genomes of Bacterial Isolates from North Pond Shallow Sediments.</title>
        <authorList>
            <person name="Kiel Reese B."/>
            <person name="Mullis M."/>
            <person name="Weisend R.E."/>
        </authorList>
    </citation>
    <scope>NUCLEOTIDE SEQUENCE</scope>
    <source>
        <strain evidence="3">KJE-2</strain>
        <strain evidence="2 5">KJE-3</strain>
    </source>
</reference>
<comment type="caution">
    <text evidence="3">The sequence shown here is derived from an EMBL/GenBank/DDBJ whole genome shotgun (WGS) entry which is preliminary data.</text>
</comment>
<protein>
    <submittedName>
        <fullName evidence="3">Uncharacterized protein</fullName>
    </submittedName>
</protein>
<evidence type="ECO:0000313" key="3">
    <source>
        <dbReference type="EMBL" id="MBJ7316776.1"/>
    </source>
</evidence>
<dbReference type="Proteomes" id="UP000621390">
    <property type="component" value="Unassembled WGS sequence"/>
</dbReference>
<feature type="compositionally biased region" description="Polar residues" evidence="1">
    <location>
        <begin position="423"/>
        <end position="461"/>
    </location>
</feature>
<dbReference type="AlphaFoldDB" id="A0A8I1G9H7"/>
<accession>A0A8I1G9H7</accession>
<evidence type="ECO:0000313" key="2">
    <source>
        <dbReference type="EMBL" id="MBJ7265550.1"/>
    </source>
</evidence>
<organism evidence="3 4">
    <name type="scientific">Idiomarina abyssalis</name>
    <dbReference type="NCBI Taxonomy" id="86102"/>
    <lineage>
        <taxon>Bacteria</taxon>
        <taxon>Pseudomonadati</taxon>
        <taxon>Pseudomonadota</taxon>
        <taxon>Gammaproteobacteria</taxon>
        <taxon>Alteromonadales</taxon>
        <taxon>Idiomarinaceae</taxon>
        <taxon>Idiomarina</taxon>
    </lineage>
</organism>
<dbReference type="Proteomes" id="UP000655994">
    <property type="component" value="Unassembled WGS sequence"/>
</dbReference>
<dbReference type="EMBL" id="JAEMOS010000002">
    <property type="protein sequence ID" value="MBJ7265550.1"/>
    <property type="molecule type" value="Genomic_DNA"/>
</dbReference>
<evidence type="ECO:0000313" key="4">
    <source>
        <dbReference type="Proteomes" id="UP000621390"/>
    </source>
</evidence>
<evidence type="ECO:0000256" key="1">
    <source>
        <dbReference type="SAM" id="MobiDB-lite"/>
    </source>
</evidence>
<evidence type="ECO:0000313" key="5">
    <source>
        <dbReference type="Proteomes" id="UP000655994"/>
    </source>
</evidence>